<feature type="domain" description="Vacuolar protein sorting-associated protein 54 N-terminal" evidence="11">
    <location>
        <begin position="152"/>
        <end position="327"/>
    </location>
</feature>
<proteinExistence type="inferred from homology"/>
<feature type="region of interest" description="Disordered" evidence="9">
    <location>
        <begin position="413"/>
        <end position="441"/>
    </location>
</feature>
<evidence type="ECO:0000256" key="9">
    <source>
        <dbReference type="SAM" id="MobiDB-lite"/>
    </source>
</evidence>
<dbReference type="InterPro" id="IPR019515">
    <property type="entry name" value="VPS54_N"/>
</dbReference>
<evidence type="ECO:0000256" key="1">
    <source>
        <dbReference type="ARBA" id="ARBA00004601"/>
    </source>
</evidence>
<gene>
    <name evidence="12" type="ORF">EVOR1521_LOCUS11040</name>
</gene>
<comment type="subcellular location">
    <subcellularLocation>
        <location evidence="1">Golgi apparatus</location>
        <location evidence="1">trans-Golgi network</location>
    </subcellularLocation>
</comment>
<dbReference type="GO" id="GO:0006896">
    <property type="term" value="P:Golgi to vacuole transport"/>
    <property type="evidence" value="ECO:0007669"/>
    <property type="project" value="TreeGrafter"/>
</dbReference>
<dbReference type="GO" id="GO:0019905">
    <property type="term" value="F:syntaxin binding"/>
    <property type="evidence" value="ECO:0007669"/>
    <property type="project" value="TreeGrafter"/>
</dbReference>
<dbReference type="PANTHER" id="PTHR12965">
    <property type="entry name" value="VACUOLAR PROTEIN SORTING 54"/>
    <property type="match status" value="1"/>
</dbReference>
<keyword evidence="13" id="KW-1185">Reference proteome</keyword>
<evidence type="ECO:0000256" key="5">
    <source>
        <dbReference type="ARBA" id="ARBA00022927"/>
    </source>
</evidence>
<evidence type="ECO:0000313" key="13">
    <source>
        <dbReference type="Proteomes" id="UP001178507"/>
    </source>
</evidence>
<dbReference type="GO" id="GO:0000938">
    <property type="term" value="C:GARP complex"/>
    <property type="evidence" value="ECO:0007669"/>
    <property type="project" value="InterPro"/>
</dbReference>
<comment type="caution">
    <text evidence="12">The sequence shown here is derived from an EMBL/GenBank/DDBJ whole genome shotgun (WGS) entry which is preliminary data.</text>
</comment>
<dbReference type="GO" id="GO:0015031">
    <property type="term" value="P:protein transport"/>
    <property type="evidence" value="ECO:0007669"/>
    <property type="project" value="UniProtKB-KW"/>
</dbReference>
<dbReference type="Pfam" id="PF07928">
    <property type="entry name" value="Vps54"/>
    <property type="match status" value="1"/>
</dbReference>
<dbReference type="PANTHER" id="PTHR12965:SF0">
    <property type="entry name" value="VACUOLAR PROTEIN SORTING-ASSOCIATED PROTEIN 54"/>
    <property type="match status" value="1"/>
</dbReference>
<evidence type="ECO:0000256" key="6">
    <source>
        <dbReference type="ARBA" id="ARBA00023034"/>
    </source>
</evidence>
<organism evidence="12 13">
    <name type="scientific">Effrenium voratum</name>
    <dbReference type="NCBI Taxonomy" id="2562239"/>
    <lineage>
        <taxon>Eukaryota</taxon>
        <taxon>Sar</taxon>
        <taxon>Alveolata</taxon>
        <taxon>Dinophyceae</taxon>
        <taxon>Suessiales</taxon>
        <taxon>Symbiodiniaceae</taxon>
        <taxon>Effrenium</taxon>
    </lineage>
</organism>
<dbReference type="GO" id="GO:0005829">
    <property type="term" value="C:cytosol"/>
    <property type="evidence" value="ECO:0007669"/>
    <property type="project" value="GOC"/>
</dbReference>
<accession>A0AA36IC98</accession>
<dbReference type="Proteomes" id="UP001178507">
    <property type="component" value="Unassembled WGS sequence"/>
</dbReference>
<evidence type="ECO:0000256" key="8">
    <source>
        <dbReference type="SAM" id="Coils"/>
    </source>
</evidence>
<dbReference type="EMBL" id="CAUJNA010001086">
    <property type="protein sequence ID" value="CAJ1384116.1"/>
    <property type="molecule type" value="Genomic_DNA"/>
</dbReference>
<evidence type="ECO:0000256" key="2">
    <source>
        <dbReference type="ARBA" id="ARBA00009150"/>
    </source>
</evidence>
<sequence>MPSDRQDEANQSETWARVYDELRSQQSLASVINDPFRGSRLLRGQWDGLGEFVGTVWESVEELNDQRETEGIDPAVLARIDALIGPVPEASELQPYLDTFADVWDVYHRNHRRKSRWPNASAREVASSSRGPPEDDDLVAAREAHFAVPPEYFSTSFSLEQHPIFRQSLETAVDRQEDLHAELSGYMDMVEVSLFEHIRKAQQDRLFDSLASLGEPLQQDLSGALAVVRTLRGHLKEVQKLQLHCGLAVGRLERRKRRVQDVLQKLDCLEHVRQCRPSIQMLLQGRDFITALDLIDSTTSALESKLKGLVSVKSTWSQLLDFGDTFDRAVEAEFVHLSSESLLQQEDEHETGQEDEIGDLRLRPLCQCLALRGRLRAALNPTLRDVVLSQLKKAIKLHTKFLLQELEEVAGDQEAGDSLPLDGASPKDETASEAPETVPAEAEAKNVEGAAPGITSALCVLAFDKFVDFWRRLLGFVLVMATRYSRYACQVQAIAAEAHAVNANDSAEVALELCRLLEVILAQALKIAGALLQARQKEHQSLKVRDWQNFLRLTNSLLGKVDQVQQSCQIKVKLGDHVGVEIQASLRAITHSQTKNIIEEFHQKCLLQTTQVLEQERWDRTDVPVQYKKILRSLLGHEAKLSDAGGAADEDADQPAERYLHVEGTQYQVVPAALTLLQLLADYVQLCHDFSEMTAEVVQRMCQLLRLFNHRAQRMILNGQAVQHKVLPRITAANLALSSQCCGLMAQVLPLLQTQLGASGESHGNAQAAARGAMVVALLGDLSKIASEFAEHRSALFGKLSDLLRVQYEKHSQRWLKVPHCDTGGADIWKGDAMAALQGESSLGEHESLEGLVKDITAMYRVLLRNLNYDSVRKIFARAFEEIASSFQQRLEQDVSAPSPPYSDSLGRSLGDRLLLDFAYLYRELEKLTGITTPLQRLLCDLVQHLQTKLPEDPPKKLHPVVLEALQRIEHEERAQARQALQQRAKELARKRAVSDFRSLLRHRHGSVIAGWRHAIDSEEEQVTFEAFEDAAADALKFTGDLDGLWEELVAEHEEVLLLERLEPALVEAKKSFLYACADRYGSVERAFFEMDIETKPLVGQEETSIACALRSTCRKIAGCCLSTQTSKELT</sequence>
<evidence type="ECO:0000259" key="11">
    <source>
        <dbReference type="Pfam" id="PF10475"/>
    </source>
</evidence>
<feature type="domain" description="Vacuolar protein sorting-associated protein 54 C-terminal" evidence="10">
    <location>
        <begin position="665"/>
        <end position="805"/>
    </location>
</feature>
<evidence type="ECO:0000256" key="3">
    <source>
        <dbReference type="ARBA" id="ARBA00017665"/>
    </source>
</evidence>
<evidence type="ECO:0000259" key="10">
    <source>
        <dbReference type="Pfam" id="PF07928"/>
    </source>
</evidence>
<keyword evidence="7 8" id="KW-0175">Coiled coil</keyword>
<keyword evidence="5" id="KW-0653">Protein transport</keyword>
<dbReference type="AlphaFoldDB" id="A0AA36IC98"/>
<dbReference type="InterPro" id="IPR039745">
    <property type="entry name" value="Vps54"/>
</dbReference>
<dbReference type="GO" id="GO:0042147">
    <property type="term" value="P:retrograde transport, endosome to Golgi"/>
    <property type="evidence" value="ECO:0007669"/>
    <property type="project" value="InterPro"/>
</dbReference>
<keyword evidence="4" id="KW-0813">Transport</keyword>
<name>A0AA36IC98_9DINO</name>
<feature type="compositionally biased region" description="Low complexity" evidence="9">
    <location>
        <begin position="432"/>
        <end position="441"/>
    </location>
</feature>
<evidence type="ECO:0000313" key="12">
    <source>
        <dbReference type="EMBL" id="CAJ1384116.1"/>
    </source>
</evidence>
<reference evidence="12" key="1">
    <citation type="submission" date="2023-08" db="EMBL/GenBank/DDBJ databases">
        <authorList>
            <person name="Chen Y."/>
            <person name="Shah S."/>
            <person name="Dougan E. K."/>
            <person name="Thang M."/>
            <person name="Chan C."/>
        </authorList>
    </citation>
    <scope>NUCLEOTIDE SEQUENCE</scope>
</reference>
<comment type="similarity">
    <text evidence="2">Belongs to the VPS54 family.</text>
</comment>
<evidence type="ECO:0000256" key="4">
    <source>
        <dbReference type="ARBA" id="ARBA00022448"/>
    </source>
</evidence>
<feature type="coiled-coil region" evidence="8">
    <location>
        <begin position="963"/>
        <end position="991"/>
    </location>
</feature>
<evidence type="ECO:0000256" key="7">
    <source>
        <dbReference type="ARBA" id="ARBA00023054"/>
    </source>
</evidence>
<dbReference type="InterPro" id="IPR012501">
    <property type="entry name" value="Vps54_C"/>
</dbReference>
<dbReference type="Pfam" id="PF10475">
    <property type="entry name" value="Vps54_N"/>
    <property type="match status" value="1"/>
</dbReference>
<protein>
    <recommendedName>
        <fullName evidence="3">Vacuolar protein sorting-associated protein 54</fullName>
    </recommendedName>
</protein>
<keyword evidence="6" id="KW-0333">Golgi apparatus</keyword>